<dbReference type="Pfam" id="PF20365">
    <property type="entry name" value="DUF6660"/>
    <property type="match status" value="1"/>
</dbReference>
<dbReference type="RefSeq" id="WP_290235200.1">
    <property type="nucleotide sequence ID" value="NZ_JAUFPZ010000002.1"/>
</dbReference>
<comment type="caution">
    <text evidence="2">The sequence shown here is derived from an EMBL/GenBank/DDBJ whole genome shotgun (WGS) entry which is preliminary data.</text>
</comment>
<dbReference type="Proteomes" id="UP001595793">
    <property type="component" value="Unassembled WGS sequence"/>
</dbReference>
<gene>
    <name evidence="2" type="ORF">ACFOS1_06300</name>
</gene>
<name>A0ABV8H8A6_9FLAO</name>
<evidence type="ECO:0000313" key="2">
    <source>
        <dbReference type="EMBL" id="MFC4027009.1"/>
    </source>
</evidence>
<reference evidence="3" key="1">
    <citation type="journal article" date="2019" name="Int. J. Syst. Evol. Microbiol.">
        <title>The Global Catalogue of Microorganisms (GCM) 10K type strain sequencing project: providing services to taxonomists for standard genome sequencing and annotation.</title>
        <authorList>
            <consortium name="The Broad Institute Genomics Platform"/>
            <consortium name="The Broad Institute Genome Sequencing Center for Infectious Disease"/>
            <person name="Wu L."/>
            <person name="Ma J."/>
        </authorList>
    </citation>
    <scope>NUCLEOTIDE SEQUENCE [LARGE SCALE GENOMIC DNA]</scope>
    <source>
        <strain evidence="3">CECT 9128</strain>
    </source>
</reference>
<feature type="chain" id="PRO_5046634490" evidence="1">
    <location>
        <begin position="24"/>
        <end position="100"/>
    </location>
</feature>
<keyword evidence="3" id="KW-1185">Reference proteome</keyword>
<accession>A0ABV8H8A6</accession>
<dbReference type="InterPro" id="IPR046601">
    <property type="entry name" value="DUF6660"/>
</dbReference>
<dbReference type="EMBL" id="JBHSAS010000006">
    <property type="protein sequence ID" value="MFC4027009.1"/>
    <property type="molecule type" value="Genomic_DNA"/>
</dbReference>
<feature type="signal peptide" evidence="1">
    <location>
        <begin position="1"/>
        <end position="23"/>
    </location>
</feature>
<protein>
    <submittedName>
        <fullName evidence="2">DUF6660 family protein</fullName>
    </submittedName>
</protein>
<organism evidence="2 3">
    <name type="scientific">Zunongwangia endophytica</name>
    <dbReference type="NCBI Taxonomy" id="1808945"/>
    <lineage>
        <taxon>Bacteria</taxon>
        <taxon>Pseudomonadati</taxon>
        <taxon>Bacteroidota</taxon>
        <taxon>Flavobacteriia</taxon>
        <taxon>Flavobacteriales</taxon>
        <taxon>Flavobacteriaceae</taxon>
        <taxon>Zunongwangia</taxon>
    </lineage>
</organism>
<keyword evidence="1" id="KW-0732">Signal</keyword>
<proteinExistence type="predicted"/>
<evidence type="ECO:0000313" key="3">
    <source>
        <dbReference type="Proteomes" id="UP001595793"/>
    </source>
</evidence>
<evidence type="ECO:0000256" key="1">
    <source>
        <dbReference type="SAM" id="SignalP"/>
    </source>
</evidence>
<sequence length="100" mass="11050">MKIIGIILAVLFLSLSFLPCSDAASDSEERTYVVESHSDHDGAADLCTPFCYCQCCHNHMMTYNLPSFEISNPSVLSTHFGYLITTSSAFTDHFIPPPQV</sequence>